<dbReference type="EMBL" id="JALKCG010000002">
    <property type="protein sequence ID" value="MCK0208195.1"/>
    <property type="molecule type" value="Genomic_DNA"/>
</dbReference>
<feature type="region of interest" description="Disordered" evidence="1">
    <location>
        <begin position="145"/>
        <end position="197"/>
    </location>
</feature>
<organism evidence="4 5">
    <name type="scientific">Ancylobacter koreensis</name>
    <dbReference type="NCBI Taxonomy" id="266121"/>
    <lineage>
        <taxon>Bacteria</taxon>
        <taxon>Pseudomonadati</taxon>
        <taxon>Pseudomonadota</taxon>
        <taxon>Alphaproteobacteria</taxon>
        <taxon>Hyphomicrobiales</taxon>
        <taxon>Xanthobacteraceae</taxon>
        <taxon>Ancylobacter</taxon>
    </lineage>
</organism>
<protein>
    <submittedName>
        <fullName evidence="4">DUF1311 domain-containing protein</fullName>
    </submittedName>
</protein>
<feature type="chain" id="PRO_5047528879" evidence="2">
    <location>
        <begin position="23"/>
        <end position="197"/>
    </location>
</feature>
<sequence>MARLAGIVSLAILLLAAPSARAQEVSAACDRGDTDLRGFLDCLNRRLKASEAALERAVDGTQHAIDSREDLQPAQRKRWRALFEEAQGRFAQWRNFECQSIAPFEGGGAQHTIGGRLGGAGVMEGRMTCLIQHNEARAEDLAARYAPPGGWHTPASPAPEAASDGGAKPATGADHAPQATDEAVPALPTGSVRIIAP</sequence>
<evidence type="ECO:0000313" key="5">
    <source>
        <dbReference type="Proteomes" id="UP001202867"/>
    </source>
</evidence>
<reference evidence="5" key="1">
    <citation type="submission" date="2023-07" db="EMBL/GenBank/DDBJ databases">
        <title>Ancylobacter moscoviensis sp. nov., facultatively methylotrophic bacteria from activated sludge and the reclassification of Starkeya novella (Starkey 1934) Kelly et al. 2000 as Ancylobacter novellus comb. nov., Starkeya koreensis Im et al. 2006 as Ancylobacter koreensis comb.nov., Angulomicrobium tetraedrale Vasil'eva et al. 1986 as Ancylobacter tetraedralis comb. nov., Angulomicrobium amanitiforme Fritz et al. 2004 as Ancylobacter amanitiformis comb. nov. and Methylorhabdus multivorans Doronina et al. 1996 as Ancylobacter multivorans comb. nov. and emended description of the genus Ancylobacter.</title>
        <authorList>
            <person name="Doronina N."/>
            <person name="Chemodurova A."/>
            <person name="Grouzdev D."/>
            <person name="Koziaeva V."/>
            <person name="Shi W."/>
            <person name="Wu L."/>
            <person name="Kaparullina E."/>
        </authorList>
    </citation>
    <scope>NUCLEOTIDE SEQUENCE [LARGE SCALE GENOMIC DNA]</scope>
    <source>
        <strain evidence="5">Jip08</strain>
    </source>
</reference>
<dbReference type="RefSeq" id="WP_247200175.1">
    <property type="nucleotide sequence ID" value="NZ_JALKCG010000002.1"/>
</dbReference>
<keyword evidence="2" id="KW-0732">Signal</keyword>
<dbReference type="Gene3D" id="1.20.1270.180">
    <property type="match status" value="1"/>
</dbReference>
<dbReference type="Proteomes" id="UP001202867">
    <property type="component" value="Unassembled WGS sequence"/>
</dbReference>
<name>A0ABT0DLQ0_9HYPH</name>
<evidence type="ECO:0000256" key="1">
    <source>
        <dbReference type="SAM" id="MobiDB-lite"/>
    </source>
</evidence>
<feature type="signal peptide" evidence="2">
    <location>
        <begin position="1"/>
        <end position="22"/>
    </location>
</feature>
<evidence type="ECO:0000259" key="3">
    <source>
        <dbReference type="Pfam" id="PF07007"/>
    </source>
</evidence>
<dbReference type="InterPro" id="IPR009739">
    <property type="entry name" value="LprI-like_N"/>
</dbReference>
<evidence type="ECO:0000313" key="4">
    <source>
        <dbReference type="EMBL" id="MCK0208195.1"/>
    </source>
</evidence>
<gene>
    <name evidence="4" type="ORF">MWN33_09145</name>
</gene>
<dbReference type="Pfam" id="PF07007">
    <property type="entry name" value="LprI"/>
    <property type="match status" value="1"/>
</dbReference>
<feature type="domain" description="Lysozyme inhibitor LprI-like N-terminal" evidence="3">
    <location>
        <begin position="39"/>
        <end position="141"/>
    </location>
</feature>
<proteinExistence type="predicted"/>
<accession>A0ABT0DLQ0</accession>
<keyword evidence="5" id="KW-1185">Reference proteome</keyword>
<evidence type="ECO:0000256" key="2">
    <source>
        <dbReference type="SAM" id="SignalP"/>
    </source>
</evidence>
<comment type="caution">
    <text evidence="4">The sequence shown here is derived from an EMBL/GenBank/DDBJ whole genome shotgun (WGS) entry which is preliminary data.</text>
</comment>